<evidence type="ECO:0000256" key="4">
    <source>
        <dbReference type="PROSITE-ProRule" id="PRU00175"/>
    </source>
</evidence>
<sequence>MTREEITRWRDIRDKEGEEAEDPGGALHDFAISQLGALRSCLETEIDLTYQATRIKSAEAQAPAPAAKAPSQQQQQQQSVSILEQTCPQMQITVVPTSYASSKRKAGHLPISILTSMPAVASPSAQQAVTLRSRPIRQRIRVKGGDMIETYIYALQLDAKMGEPMQVTLEPPVDARDTSVSPRHEEPPTAPAPSSLPPAAPSPAPCFAPPPPLAGPSVATDVPITPSMLRSTSGKERDEHDRERDTRSPVPTLTGFQSSVDMASRPLTRLTTRPHTRLDKPMGVPGAVPEDVPEERAHQVPVAAEPSLRSDSPHFYAFHDRSSRAPSPGCGPEIAYTAAFHYLAHHLQSRATKREIRAFPCSPFVLPIKAILPPEMAVPVEKSIMDAIDVARRASVTVPKSAGVGMAARKSVVMPTTGVLGEELTLEEEREADDPAAKALTPPSLWHSKSLFKPLLIPSDQAIRRYLSQLTPRPVPAAFADPHAVVKQYEYHHGRHKQQRESLSPERGGDGDAEDAAEDALPTVSAIEVMEQDVGFEARAKEQFRWFRSLLRTLATSPSGGLAMAQSLELVVKSLVLTIDGELSAHQEYISQLERIIDRVKDHHVHATAYKTKLDEMTAAHDALRRELDETVKRAKETEMALEEKVEDLTKDLEALSPSTGGGLQGLAKLMADYSTLMNEMEEESLTQQRLFNQVGVCTTSMVTTRQGDPQSLRQRGRVIELRTGEMELRPYDIRDCALDVTEADIGQAATDTSRPIRTIHPSIRRLVAAHDPKTFVDVSSDELLMEAERIYAHKTEMEANQPTRPRSSLYDFCLYHYTQQMGLISLAEKRVYALLAALDRKMTRAGGSAAKMSIPLRLFAGFLEFADTSFVYPLPVLNIFLHLKRQIHSLVDSPPVGGPLVLTPHTAAANVGLIDAVQAYKMACFSLQGISAPGFERLVTAIAAGCTVEVPAKNGSSGFTKVDISLARRKVIMLAKLVRTTLTSGLPANPNASGNGTLMRTILTRLEMYRDQGGEASGPKIDHQQFKEGLLSCGVMAEEPTWADELDQQQRGFIDPTTTLQYFTAQPHQHPTRIDAVRLSVDEYSLLDAAVSAFMTDFRAAMTSALTIFRQLREAPPEPPPAATDGQQKQAKATKDEDSESSEEEQPVPAVEQPQNKLPARQPSAFMLRDGEDVWKWEDMRRLIHSVAPQVSESESWRFYRACVDLSHACTKRPLSMCHFEPHVDELPSHGGDSIPEHVFMLASLREMLFYGTETAAEGTPQAGRWTQPSPPNTAPSGRSEVRRAAAKKGDKKNICSSGFTSTGEHEPRQLRCGHSYCAHCVGDLRRNAQNNIIRCPLRCRVTTPAAKDIPKNYLAAAAIERHEQQERARMAALYKCVTAAHLLTRDETHMVIKTCHLEHEVDMEAGLSSMRSRLHTLMTSPIEGSVVSRFQAKLLTKWIEGNKSLRSIYRATRDGPSYTDFLRCVGDAKGLVFFISKDTYLFGAYIRDGIKPPDDLRGQNDYKCDGWQFSLSGHFHNPTRLTEGRWDVSVAGRERPPSRYPPSLIVFWAVVAGSGALCLGHGHVGFSSMRECGQCLWGHDVPEGYLGVRNEYGGAVFGGSDRFMADDVEVLRVTAVSNALKPIAVDSLFDNQAVLNTTDERVTDAIFCQLKATDVAVGETAPKTIELIGPRIVFEGPNATLWRIGTAITLENGLVSISLSSNTDIEGEDTFEVNIDASAAASNRSSPGIDAMCDVLVAAMDTEHPRLAVSQDGSHVRVSPLRRKASSTIGGPHKPRTDEPGMLSLLQAYQHAVSEPDKELLAVAKRELQRRNDRLVGEGFLANDKLIKDAGKLLKEPITEAPTEEKVPNLVVPTVVPGQDGVFPRFDELIDAVPSTNLGDALRAIGIPITERYVNSTVGQVQNAIGDLVNSIERFVTAYITPENLDRLELEPLVSAIEQAALGLSPLYQVNATDPIYTFARGVTENVWSASQLVDRPEAQRVVDDLVQDRLADAIACAIIGNSNSEKCPVDSILPASPLLVPTTPTPGGVINSFGFPQCIEVSGYQPLCEPINFAGGLACIAGRSLEPQNFDGVYTFDILDRFGFPIYGKGARLTGEVVDFPFSQATRELFLSRTPGEVGTNTFLPQVGTFGTITPNEPNFNEVGLGTRPPFATTAAGEGESIAPIGCDAIDPFGGEGFPQCLSGGTWILGRAGSGTCTGVVIQGGASCIFGLPSPQIEEITITPVDCPFLPPPFPRP</sequence>
<evidence type="ECO:0000256" key="2">
    <source>
        <dbReference type="ARBA" id="ARBA00022771"/>
    </source>
</evidence>
<dbReference type="InterPro" id="IPR001841">
    <property type="entry name" value="Znf_RING"/>
</dbReference>
<organism evidence="8 9">
    <name type="scientific">Vitrella brassicaformis (strain CCMP3155)</name>
    <dbReference type="NCBI Taxonomy" id="1169540"/>
    <lineage>
        <taxon>Eukaryota</taxon>
        <taxon>Sar</taxon>
        <taxon>Alveolata</taxon>
        <taxon>Colpodellida</taxon>
        <taxon>Vitrellaceae</taxon>
        <taxon>Vitrella</taxon>
    </lineage>
</organism>
<dbReference type="PROSITE" id="PS00518">
    <property type="entry name" value="ZF_RING_1"/>
    <property type="match status" value="1"/>
</dbReference>
<feature type="compositionally biased region" description="Basic and acidic residues" evidence="6">
    <location>
        <begin position="499"/>
        <end position="510"/>
    </location>
</feature>
<keyword evidence="9" id="KW-1185">Reference proteome</keyword>
<name>A0A0G4ES18_VITBC</name>
<feature type="compositionally biased region" description="Acidic residues" evidence="6">
    <location>
        <begin position="1138"/>
        <end position="1147"/>
    </location>
</feature>
<dbReference type="InterPro" id="IPR013083">
    <property type="entry name" value="Znf_RING/FYVE/PHD"/>
</dbReference>
<dbReference type="OrthoDB" id="413590at2759"/>
<dbReference type="Pfam" id="PF07534">
    <property type="entry name" value="TLD"/>
    <property type="match status" value="1"/>
</dbReference>
<keyword evidence="5" id="KW-0175">Coiled coil</keyword>
<evidence type="ECO:0000313" key="9">
    <source>
        <dbReference type="Proteomes" id="UP000041254"/>
    </source>
</evidence>
<dbReference type="InterPro" id="IPR006571">
    <property type="entry name" value="TLDc_dom"/>
</dbReference>
<feature type="region of interest" description="Disordered" evidence="6">
    <location>
        <begin position="173"/>
        <end position="265"/>
    </location>
</feature>
<evidence type="ECO:0000313" key="8">
    <source>
        <dbReference type="EMBL" id="CEM01021.1"/>
    </source>
</evidence>
<feature type="region of interest" description="Disordered" evidence="6">
    <location>
        <begin position="1115"/>
        <end position="1165"/>
    </location>
</feature>
<dbReference type="VEuPathDB" id="CryptoDB:Vbra_8123"/>
<dbReference type="SUPFAM" id="SSF57850">
    <property type="entry name" value="RING/U-box"/>
    <property type="match status" value="1"/>
</dbReference>
<dbReference type="PROSITE" id="PS50089">
    <property type="entry name" value="ZF_RING_2"/>
    <property type="match status" value="1"/>
</dbReference>
<feature type="region of interest" description="Disordered" evidence="6">
    <location>
        <begin position="491"/>
        <end position="517"/>
    </location>
</feature>
<evidence type="ECO:0000256" key="6">
    <source>
        <dbReference type="SAM" id="MobiDB-lite"/>
    </source>
</evidence>
<feature type="compositionally biased region" description="Basic and acidic residues" evidence="6">
    <location>
        <begin position="173"/>
        <end position="187"/>
    </location>
</feature>
<feature type="compositionally biased region" description="Polar residues" evidence="6">
    <location>
        <begin position="249"/>
        <end position="261"/>
    </location>
</feature>
<dbReference type="InParanoid" id="A0A0G4ES18"/>
<feature type="region of interest" description="Disordered" evidence="6">
    <location>
        <begin position="1752"/>
        <end position="1780"/>
    </location>
</feature>
<evidence type="ECO:0000256" key="3">
    <source>
        <dbReference type="ARBA" id="ARBA00022833"/>
    </source>
</evidence>
<dbReference type="GO" id="GO:0008270">
    <property type="term" value="F:zinc ion binding"/>
    <property type="evidence" value="ECO:0007669"/>
    <property type="project" value="UniProtKB-KW"/>
</dbReference>
<feature type="compositionally biased region" description="Basic and acidic residues" evidence="6">
    <location>
        <begin position="1281"/>
        <end position="1291"/>
    </location>
</feature>
<dbReference type="PANTHER" id="PTHR47156:SF10">
    <property type="entry name" value="E3 UBIQUITIN-PROTEIN LIGASE TRIM-21-RELATED"/>
    <property type="match status" value="1"/>
</dbReference>
<reference evidence="8 9" key="1">
    <citation type="submission" date="2014-11" db="EMBL/GenBank/DDBJ databases">
        <authorList>
            <person name="Zhu J."/>
            <person name="Qi W."/>
            <person name="Song R."/>
        </authorList>
    </citation>
    <scope>NUCLEOTIDE SEQUENCE [LARGE SCALE GENOMIC DNA]</scope>
</reference>
<keyword evidence="1" id="KW-0479">Metal-binding</keyword>
<feature type="region of interest" description="Disordered" evidence="6">
    <location>
        <begin position="1259"/>
        <end position="1291"/>
    </location>
</feature>
<keyword evidence="2 4" id="KW-0863">Zinc-finger</keyword>
<dbReference type="InterPro" id="IPR017907">
    <property type="entry name" value="Znf_RING_CS"/>
</dbReference>
<feature type="compositionally biased region" description="Basic and acidic residues" evidence="6">
    <location>
        <begin position="233"/>
        <end position="247"/>
    </location>
</feature>
<feature type="compositionally biased region" description="Basic and acidic residues" evidence="6">
    <location>
        <begin position="1"/>
        <end position="16"/>
    </location>
</feature>
<dbReference type="Gene3D" id="3.30.40.10">
    <property type="entry name" value="Zinc/RING finger domain, C3HC4 (zinc finger)"/>
    <property type="match status" value="1"/>
</dbReference>
<dbReference type="PANTHER" id="PTHR47156">
    <property type="entry name" value="PROTEIN CBG20824"/>
    <property type="match status" value="1"/>
</dbReference>
<feature type="coiled-coil region" evidence="5">
    <location>
        <begin position="607"/>
        <end position="684"/>
    </location>
</feature>
<keyword evidence="3" id="KW-0862">Zinc</keyword>
<evidence type="ECO:0000256" key="5">
    <source>
        <dbReference type="SAM" id="Coils"/>
    </source>
</evidence>
<feature type="domain" description="RING-type" evidence="7">
    <location>
        <begin position="1296"/>
        <end position="1339"/>
    </location>
</feature>
<dbReference type="Proteomes" id="UP000041254">
    <property type="component" value="Unassembled WGS sequence"/>
</dbReference>
<gene>
    <name evidence="8" type="ORF">Vbra_8123</name>
</gene>
<feature type="region of interest" description="Disordered" evidence="6">
    <location>
        <begin position="1"/>
        <end position="26"/>
    </location>
</feature>
<proteinExistence type="predicted"/>
<dbReference type="EMBL" id="CDMY01000304">
    <property type="protein sequence ID" value="CEM01021.1"/>
    <property type="molecule type" value="Genomic_DNA"/>
</dbReference>
<evidence type="ECO:0000259" key="7">
    <source>
        <dbReference type="PROSITE" id="PS50089"/>
    </source>
</evidence>
<evidence type="ECO:0000256" key="1">
    <source>
        <dbReference type="ARBA" id="ARBA00022723"/>
    </source>
</evidence>
<accession>A0A0G4ES18</accession>
<protein>
    <recommendedName>
        <fullName evidence="7">RING-type domain-containing protein</fullName>
    </recommendedName>
</protein>
<feature type="compositionally biased region" description="Pro residues" evidence="6">
    <location>
        <begin position="188"/>
        <end position="214"/>
    </location>
</feature>
<dbReference type="InterPro" id="IPR052667">
    <property type="entry name" value="E3_ubiquitin-ligase_RING"/>
</dbReference>